<dbReference type="EMBL" id="KN834209">
    <property type="protein sequence ID" value="KIK11469.1"/>
    <property type="molecule type" value="Genomic_DNA"/>
</dbReference>
<accession>A0A0C9YC53</accession>
<protein>
    <submittedName>
        <fullName evidence="1">Uncharacterized protein</fullName>
    </submittedName>
</protein>
<name>A0A0C9YC53_9AGAM</name>
<organism evidence="1 2">
    <name type="scientific">Pisolithus microcarpus 441</name>
    <dbReference type="NCBI Taxonomy" id="765257"/>
    <lineage>
        <taxon>Eukaryota</taxon>
        <taxon>Fungi</taxon>
        <taxon>Dikarya</taxon>
        <taxon>Basidiomycota</taxon>
        <taxon>Agaricomycotina</taxon>
        <taxon>Agaricomycetes</taxon>
        <taxon>Agaricomycetidae</taxon>
        <taxon>Boletales</taxon>
        <taxon>Sclerodermatineae</taxon>
        <taxon>Pisolithaceae</taxon>
        <taxon>Pisolithus</taxon>
    </lineage>
</organism>
<evidence type="ECO:0000313" key="1">
    <source>
        <dbReference type="EMBL" id="KIK11469.1"/>
    </source>
</evidence>
<gene>
    <name evidence="1" type="ORF">PISMIDRAFT_19496</name>
</gene>
<sequence length="77" mass="8454">MRSPEPVEGDGTCRDDAQAAGTTQFSKSGIYAHARSLIIVGRRMSPVSADSAPLLVDIHWQTISLQNYTNMEQLYVT</sequence>
<reference evidence="2" key="2">
    <citation type="submission" date="2015-01" db="EMBL/GenBank/DDBJ databases">
        <title>Evolutionary Origins and Diversification of the Mycorrhizal Mutualists.</title>
        <authorList>
            <consortium name="DOE Joint Genome Institute"/>
            <consortium name="Mycorrhizal Genomics Consortium"/>
            <person name="Kohler A."/>
            <person name="Kuo A."/>
            <person name="Nagy L.G."/>
            <person name="Floudas D."/>
            <person name="Copeland A."/>
            <person name="Barry K.W."/>
            <person name="Cichocki N."/>
            <person name="Veneault-Fourrey C."/>
            <person name="LaButti K."/>
            <person name="Lindquist E.A."/>
            <person name="Lipzen A."/>
            <person name="Lundell T."/>
            <person name="Morin E."/>
            <person name="Murat C."/>
            <person name="Riley R."/>
            <person name="Ohm R."/>
            <person name="Sun H."/>
            <person name="Tunlid A."/>
            <person name="Henrissat B."/>
            <person name="Grigoriev I.V."/>
            <person name="Hibbett D.S."/>
            <person name="Martin F."/>
        </authorList>
    </citation>
    <scope>NUCLEOTIDE SEQUENCE [LARGE SCALE GENOMIC DNA]</scope>
    <source>
        <strain evidence="2">441</strain>
    </source>
</reference>
<reference evidence="1 2" key="1">
    <citation type="submission" date="2014-04" db="EMBL/GenBank/DDBJ databases">
        <authorList>
            <consortium name="DOE Joint Genome Institute"/>
            <person name="Kuo A."/>
            <person name="Kohler A."/>
            <person name="Costa M.D."/>
            <person name="Nagy L.G."/>
            <person name="Floudas D."/>
            <person name="Copeland A."/>
            <person name="Barry K.W."/>
            <person name="Cichocki N."/>
            <person name="Veneault-Fourrey C."/>
            <person name="LaButti K."/>
            <person name="Lindquist E.A."/>
            <person name="Lipzen A."/>
            <person name="Lundell T."/>
            <person name="Morin E."/>
            <person name="Murat C."/>
            <person name="Sun H."/>
            <person name="Tunlid A."/>
            <person name="Henrissat B."/>
            <person name="Grigoriev I.V."/>
            <person name="Hibbett D.S."/>
            <person name="Martin F."/>
            <person name="Nordberg H.P."/>
            <person name="Cantor M.N."/>
            <person name="Hua S.X."/>
        </authorList>
    </citation>
    <scope>NUCLEOTIDE SEQUENCE [LARGE SCALE GENOMIC DNA]</scope>
    <source>
        <strain evidence="1 2">441</strain>
    </source>
</reference>
<evidence type="ECO:0000313" key="2">
    <source>
        <dbReference type="Proteomes" id="UP000054018"/>
    </source>
</evidence>
<dbReference type="AlphaFoldDB" id="A0A0C9YC53"/>
<proteinExistence type="predicted"/>
<dbReference type="Proteomes" id="UP000054018">
    <property type="component" value="Unassembled WGS sequence"/>
</dbReference>
<dbReference type="HOGENOM" id="CLU_2639025_0_0_1"/>
<keyword evidence="2" id="KW-1185">Reference proteome</keyword>